<gene>
    <name evidence="5" type="ORF">SAMN04488087_2177</name>
</gene>
<keyword evidence="2" id="KW-0805">Transcription regulation</keyword>
<evidence type="ECO:0000256" key="3">
    <source>
        <dbReference type="ARBA" id="ARBA00023125"/>
    </source>
</evidence>
<proteinExistence type="inferred from homology"/>
<evidence type="ECO:0000256" key="4">
    <source>
        <dbReference type="ARBA" id="ARBA00023163"/>
    </source>
</evidence>
<comment type="similarity">
    <text evidence="1">Belongs to the BlaI transcriptional regulatory family.</text>
</comment>
<dbReference type="InterPro" id="IPR005650">
    <property type="entry name" value="BlaI_family"/>
</dbReference>
<dbReference type="Gene3D" id="1.10.4040.10">
    <property type="entry name" value="Penicillinase repressor domain"/>
    <property type="match status" value="1"/>
</dbReference>
<dbReference type="RefSeq" id="WP_072715999.1">
    <property type="nucleotide sequence ID" value="NZ_FRAU01000007.1"/>
</dbReference>
<sequence length="127" mass="14383">MRRALVPFGETEMEILQVVWELGEASVADVHARLGGDRAYTTVMTVMRNLAEKGYLTFRKQGRMYVYRPAVPPEEFKSALLKRLVDKVFGSPLALVQTLVRQESLSPDELSELQRLIEKLENSDDAA</sequence>
<keyword evidence="4" id="KW-0804">Transcription</keyword>
<dbReference type="EMBL" id="FRAU01000007">
    <property type="protein sequence ID" value="SHK86826.1"/>
    <property type="molecule type" value="Genomic_DNA"/>
</dbReference>
<keyword evidence="3" id="KW-0238">DNA-binding</keyword>
<dbReference type="InterPro" id="IPR036390">
    <property type="entry name" value="WH_DNA-bd_sf"/>
</dbReference>
<dbReference type="Proteomes" id="UP000185812">
    <property type="component" value="Unassembled WGS sequence"/>
</dbReference>
<protein>
    <submittedName>
        <fullName evidence="5">Predicted transcriptional regulator</fullName>
    </submittedName>
</protein>
<dbReference type="GO" id="GO:0003677">
    <property type="term" value="F:DNA binding"/>
    <property type="evidence" value="ECO:0007669"/>
    <property type="project" value="UniProtKB-KW"/>
</dbReference>
<dbReference type="PIRSF" id="PIRSF019455">
    <property type="entry name" value="CopR_AtkY"/>
    <property type="match status" value="1"/>
</dbReference>
<evidence type="ECO:0000256" key="1">
    <source>
        <dbReference type="ARBA" id="ARBA00011046"/>
    </source>
</evidence>
<dbReference type="AlphaFoldDB" id="A0A1M6VZQ6"/>
<dbReference type="Gene3D" id="1.10.10.10">
    <property type="entry name" value="Winged helix-like DNA-binding domain superfamily/Winged helix DNA-binding domain"/>
    <property type="match status" value="1"/>
</dbReference>
<evidence type="ECO:0000313" key="6">
    <source>
        <dbReference type="Proteomes" id="UP000185812"/>
    </source>
</evidence>
<evidence type="ECO:0000313" key="5">
    <source>
        <dbReference type="EMBL" id="SHK86826.1"/>
    </source>
</evidence>
<dbReference type="InterPro" id="IPR036388">
    <property type="entry name" value="WH-like_DNA-bd_sf"/>
</dbReference>
<dbReference type="SUPFAM" id="SSF46785">
    <property type="entry name" value="Winged helix' DNA-binding domain"/>
    <property type="match status" value="1"/>
</dbReference>
<dbReference type="Pfam" id="PF03965">
    <property type="entry name" value="Penicillinase_R"/>
    <property type="match status" value="1"/>
</dbReference>
<organism evidence="5 6">
    <name type="scientific">Rhodothermus profundi</name>
    <dbReference type="NCBI Taxonomy" id="633813"/>
    <lineage>
        <taxon>Bacteria</taxon>
        <taxon>Pseudomonadati</taxon>
        <taxon>Rhodothermota</taxon>
        <taxon>Rhodothermia</taxon>
        <taxon>Rhodothermales</taxon>
        <taxon>Rhodothermaceae</taxon>
        <taxon>Rhodothermus</taxon>
    </lineage>
</organism>
<dbReference type="STRING" id="633813.SAMN04488087_2177"/>
<dbReference type="OrthoDB" id="279010at2"/>
<name>A0A1M6VZQ6_9BACT</name>
<keyword evidence="6" id="KW-1185">Reference proteome</keyword>
<reference evidence="6" key="1">
    <citation type="submission" date="2016-11" db="EMBL/GenBank/DDBJ databases">
        <authorList>
            <person name="Varghese N."/>
            <person name="Submissions S."/>
        </authorList>
    </citation>
    <scope>NUCLEOTIDE SEQUENCE [LARGE SCALE GENOMIC DNA]</scope>
    <source>
        <strain evidence="6">DSM 22212</strain>
    </source>
</reference>
<accession>A0A1M6VZQ6</accession>
<evidence type="ECO:0000256" key="2">
    <source>
        <dbReference type="ARBA" id="ARBA00023015"/>
    </source>
</evidence>
<dbReference type="GO" id="GO:0045892">
    <property type="term" value="P:negative regulation of DNA-templated transcription"/>
    <property type="evidence" value="ECO:0007669"/>
    <property type="project" value="InterPro"/>
</dbReference>